<evidence type="ECO:0000313" key="3">
    <source>
        <dbReference type="EMBL" id="KAJ8976052.1"/>
    </source>
</evidence>
<dbReference type="PANTHER" id="PTHR33776">
    <property type="entry name" value="ENDO/EXONUCLEASE/PHOSPHATASE DOMAIN-CONTAINING PROTEIN"/>
    <property type="match status" value="1"/>
</dbReference>
<gene>
    <name evidence="3" type="ORF">NQ317_012599</name>
</gene>
<dbReference type="Gene3D" id="3.60.10.10">
    <property type="entry name" value="Endonuclease/exonuclease/phosphatase"/>
    <property type="match status" value="1"/>
</dbReference>
<feature type="coiled-coil region" evidence="1">
    <location>
        <begin position="41"/>
        <end position="75"/>
    </location>
</feature>
<reference evidence="3" key="1">
    <citation type="journal article" date="2023" name="Insect Mol. Biol.">
        <title>Genome sequencing provides insights into the evolution of gene families encoding plant cell wall-degrading enzymes in longhorned beetles.</title>
        <authorList>
            <person name="Shin N.R."/>
            <person name="Okamura Y."/>
            <person name="Kirsch R."/>
            <person name="Pauchet Y."/>
        </authorList>
    </citation>
    <scope>NUCLEOTIDE SEQUENCE</scope>
    <source>
        <strain evidence="3">MMC_N1</strain>
    </source>
</reference>
<dbReference type="Proteomes" id="UP001162164">
    <property type="component" value="Unassembled WGS sequence"/>
</dbReference>
<keyword evidence="1" id="KW-0175">Coiled coil</keyword>
<keyword evidence="4" id="KW-1185">Reference proteome</keyword>
<feature type="compositionally biased region" description="Polar residues" evidence="2">
    <location>
        <begin position="184"/>
        <end position="198"/>
    </location>
</feature>
<evidence type="ECO:0000313" key="4">
    <source>
        <dbReference type="Proteomes" id="UP001162164"/>
    </source>
</evidence>
<dbReference type="InterPro" id="IPR036691">
    <property type="entry name" value="Endo/exonu/phosph_ase_sf"/>
</dbReference>
<dbReference type="EMBL" id="JAPWTJ010000733">
    <property type="protein sequence ID" value="KAJ8976052.1"/>
    <property type="molecule type" value="Genomic_DNA"/>
</dbReference>
<proteinExistence type="predicted"/>
<sequence>MLFGEVVLSCKKSENTKYIPKLRFRCVFHITKSILFGSLLTKELNKKATEWECKYKELQNKYVKLEKRVKKKQYNNIWARQPSERPRQICSRLLKPVGYYKFNRTSISIAEELTLDERKENKILIQHLKKAWGKNLNAFIKNKTLYINGQKYTAHQLAQEEEDTETEEEEVYNNTTDNIEEIQKLQSNSAPSTPSTSRYSEEEKQQTEEVFTVESGIETKTKTKLVKDKQLPQKIVRSSARINSATEQFQFKFECIILTETFNINDKELHMFNIEGYQLIYNEGDINKNDGVIIYIRQNLNYNYDIIKINNINVIKLDILNIYKNDISILATYRSPDTSPTDFICALDTYLQNNKTETNYSIFIGDINIDILEPEKGICLDYLNILHIHGYKSYINEATREMNNSRTCLDHIFIKPLVNTTTTEAMTIPCIIQTKITDHYVTSIQIILNKEKVNLILSALLLQSKFPQGHMSYLKTNNRTQFFLYPTSPLEIAKIISELKPKKSPGIDGITTATLKEITVHIIEPLAYIINKSIAEGKCPSAFKVAVYLSLNLEKTKYLPFYLHEMAAPTFDQLVVDNNFHVTPVTEMKYLGIMIDNNLKWDAHVCYVTKKLRKLVYRFKCLKDILNCRQLKILYQSLVESHLAYGILGWGRCPRLSFKTFGNTTKKNIKNYI</sequence>
<evidence type="ECO:0000256" key="2">
    <source>
        <dbReference type="SAM" id="MobiDB-lite"/>
    </source>
</evidence>
<comment type="caution">
    <text evidence="3">The sequence shown here is derived from an EMBL/GenBank/DDBJ whole genome shotgun (WGS) entry which is preliminary data.</text>
</comment>
<protein>
    <submittedName>
        <fullName evidence="3">Uncharacterized protein</fullName>
    </submittedName>
</protein>
<feature type="region of interest" description="Disordered" evidence="2">
    <location>
        <begin position="183"/>
        <end position="210"/>
    </location>
</feature>
<name>A0ABQ9JED0_9CUCU</name>
<dbReference type="PANTHER" id="PTHR33776:SF4">
    <property type="entry name" value="ENDONUCLEASE_EXONUCLEASE_PHOSPHATASE DOMAIN-CONTAINING PROTEIN"/>
    <property type="match status" value="1"/>
</dbReference>
<accession>A0ABQ9JED0</accession>
<evidence type="ECO:0000256" key="1">
    <source>
        <dbReference type="SAM" id="Coils"/>
    </source>
</evidence>
<organism evidence="3 4">
    <name type="scientific">Molorchus minor</name>
    <dbReference type="NCBI Taxonomy" id="1323400"/>
    <lineage>
        <taxon>Eukaryota</taxon>
        <taxon>Metazoa</taxon>
        <taxon>Ecdysozoa</taxon>
        <taxon>Arthropoda</taxon>
        <taxon>Hexapoda</taxon>
        <taxon>Insecta</taxon>
        <taxon>Pterygota</taxon>
        <taxon>Neoptera</taxon>
        <taxon>Endopterygota</taxon>
        <taxon>Coleoptera</taxon>
        <taxon>Polyphaga</taxon>
        <taxon>Cucujiformia</taxon>
        <taxon>Chrysomeloidea</taxon>
        <taxon>Cerambycidae</taxon>
        <taxon>Lamiinae</taxon>
        <taxon>Monochamini</taxon>
        <taxon>Molorchus</taxon>
    </lineage>
</organism>
<dbReference type="SUPFAM" id="SSF56219">
    <property type="entry name" value="DNase I-like"/>
    <property type="match status" value="1"/>
</dbReference>